<protein>
    <submittedName>
        <fullName evidence="3">Alpha/beta hydrolase</fullName>
    </submittedName>
</protein>
<proteinExistence type="predicted"/>
<sequence>MQKIFILLLLISFQGLGQSMEVLLYPDGAPGAIAGHGLKEADVSERDDGVIRLRNITDPSLTIYQAKKNKSKGAAVVICPGGGYHILAINKEGYKIGEWFAERGITAFVLKSRLPQPEMFTEKQIRPLEDAQAAIKYVRENASKYGVNPEMIGIMGFSAGGHLAATASTHFDKGVGVNENSEVSLRPDFSILMYPVISFSDKLAHTGSRMNLIGPELKIEEMEHFSNELQVTPNTPPAFLVHAYDDGVVMENSLAYIKALRQFKIPAELHLYEKGGHGFGLAYDQNNPVSTWSDRLEDWLKNNELLK</sequence>
<gene>
    <name evidence="3" type="ORF">DJ013_12845</name>
</gene>
<keyword evidence="1 3" id="KW-0378">Hydrolase</keyword>
<evidence type="ECO:0000256" key="1">
    <source>
        <dbReference type="ARBA" id="ARBA00022801"/>
    </source>
</evidence>
<dbReference type="EMBL" id="CP029480">
    <property type="protein sequence ID" value="AWV99005.1"/>
    <property type="molecule type" value="Genomic_DNA"/>
</dbReference>
<organism evidence="3 4">
    <name type="scientific">Arcticibacterium luteifluviistationis</name>
    <dbReference type="NCBI Taxonomy" id="1784714"/>
    <lineage>
        <taxon>Bacteria</taxon>
        <taxon>Pseudomonadati</taxon>
        <taxon>Bacteroidota</taxon>
        <taxon>Cytophagia</taxon>
        <taxon>Cytophagales</taxon>
        <taxon>Leadbetterellaceae</taxon>
        <taxon>Arcticibacterium</taxon>
    </lineage>
</organism>
<dbReference type="PANTHER" id="PTHR48081">
    <property type="entry name" value="AB HYDROLASE SUPERFAMILY PROTEIN C4A8.06C"/>
    <property type="match status" value="1"/>
</dbReference>
<dbReference type="GO" id="GO:0016787">
    <property type="term" value="F:hydrolase activity"/>
    <property type="evidence" value="ECO:0007669"/>
    <property type="project" value="UniProtKB-KW"/>
</dbReference>
<feature type="domain" description="BD-FAE-like" evidence="2">
    <location>
        <begin position="61"/>
        <end position="250"/>
    </location>
</feature>
<evidence type="ECO:0000313" key="3">
    <source>
        <dbReference type="EMBL" id="AWV99005.1"/>
    </source>
</evidence>
<dbReference type="InterPro" id="IPR029058">
    <property type="entry name" value="AB_hydrolase_fold"/>
</dbReference>
<dbReference type="Gene3D" id="3.40.50.1820">
    <property type="entry name" value="alpha/beta hydrolase"/>
    <property type="match status" value="1"/>
</dbReference>
<dbReference type="OrthoDB" id="9794725at2"/>
<dbReference type="KEGG" id="als:DJ013_12845"/>
<dbReference type="RefSeq" id="WP_111372198.1">
    <property type="nucleotide sequence ID" value="NZ_CP029480.1"/>
</dbReference>
<dbReference type="PANTHER" id="PTHR48081:SF6">
    <property type="entry name" value="PEPTIDASE S9 PROLYL OLIGOPEPTIDASE CATALYTIC DOMAIN-CONTAINING PROTEIN"/>
    <property type="match status" value="1"/>
</dbReference>
<accession>A0A2Z4GDA3</accession>
<dbReference type="AlphaFoldDB" id="A0A2Z4GDA3"/>
<dbReference type="InterPro" id="IPR049492">
    <property type="entry name" value="BD-FAE-like_dom"/>
</dbReference>
<dbReference type="SUPFAM" id="SSF53474">
    <property type="entry name" value="alpha/beta-Hydrolases"/>
    <property type="match status" value="1"/>
</dbReference>
<evidence type="ECO:0000259" key="2">
    <source>
        <dbReference type="Pfam" id="PF20434"/>
    </source>
</evidence>
<keyword evidence="4" id="KW-1185">Reference proteome</keyword>
<reference evidence="3 4" key="1">
    <citation type="submission" date="2018-05" db="EMBL/GenBank/DDBJ databases">
        <title>Complete genome sequence of Arcticibacterium luteifluviistationis SM1504T, a cytophagaceae bacterium isolated from Arctic surface seawater.</title>
        <authorList>
            <person name="Li Y."/>
            <person name="Qin Q.-L."/>
        </authorList>
    </citation>
    <scope>NUCLEOTIDE SEQUENCE [LARGE SCALE GENOMIC DNA]</scope>
    <source>
        <strain evidence="3 4">SM1504</strain>
    </source>
</reference>
<dbReference type="InterPro" id="IPR050300">
    <property type="entry name" value="GDXG_lipolytic_enzyme"/>
</dbReference>
<dbReference type="Proteomes" id="UP000249873">
    <property type="component" value="Chromosome"/>
</dbReference>
<name>A0A2Z4GDA3_9BACT</name>
<dbReference type="Pfam" id="PF20434">
    <property type="entry name" value="BD-FAE"/>
    <property type="match status" value="1"/>
</dbReference>
<evidence type="ECO:0000313" key="4">
    <source>
        <dbReference type="Proteomes" id="UP000249873"/>
    </source>
</evidence>